<keyword evidence="2" id="KW-1185">Reference proteome</keyword>
<dbReference type="AlphaFoldDB" id="A0A922HHW2"/>
<accession>A0A922HHW2</accession>
<dbReference type="EMBL" id="ASGP02000008">
    <property type="protein sequence ID" value="KAH9493569.1"/>
    <property type="molecule type" value="Genomic_DNA"/>
</dbReference>
<reference evidence="1" key="1">
    <citation type="submission" date="2013-05" db="EMBL/GenBank/DDBJ databases">
        <authorList>
            <person name="Yim A.K.Y."/>
            <person name="Chan T.F."/>
            <person name="Ji K.M."/>
            <person name="Liu X.Y."/>
            <person name="Zhou J.W."/>
            <person name="Li R.Q."/>
            <person name="Yang K.Y."/>
            <person name="Li J."/>
            <person name="Li M."/>
            <person name="Law P.T.W."/>
            <person name="Wu Y.L."/>
            <person name="Cai Z.L."/>
            <person name="Qin H."/>
            <person name="Bao Y."/>
            <person name="Leung R.K.K."/>
            <person name="Ng P.K.S."/>
            <person name="Zou J."/>
            <person name="Zhong X.J."/>
            <person name="Ran P.X."/>
            <person name="Zhong N.S."/>
            <person name="Liu Z.G."/>
            <person name="Tsui S.K.W."/>
        </authorList>
    </citation>
    <scope>NUCLEOTIDE SEQUENCE</scope>
    <source>
        <strain evidence="1">Derf</strain>
        <tissue evidence="1">Whole organism</tissue>
    </source>
</reference>
<reference evidence="1" key="2">
    <citation type="journal article" date="2022" name="Res Sq">
        <title>Comparative Genomics Reveals Insights into the Divergent Evolution of Astigmatic Mites and Household Pest Adaptations.</title>
        <authorList>
            <person name="Xiong Q."/>
            <person name="Wan A.T.-Y."/>
            <person name="Liu X.-Y."/>
            <person name="Fung C.S.-H."/>
            <person name="Xiao X."/>
            <person name="Malainual N."/>
            <person name="Hou J."/>
            <person name="Wang L."/>
            <person name="Wang M."/>
            <person name="Yang K."/>
            <person name="Cui Y."/>
            <person name="Leung E."/>
            <person name="Nong W."/>
            <person name="Shin S.-K."/>
            <person name="Au S."/>
            <person name="Jeong K.Y."/>
            <person name="Chew F.T."/>
            <person name="Hui J."/>
            <person name="Leung T.F."/>
            <person name="Tungtrongchitr A."/>
            <person name="Zhong N."/>
            <person name="Liu Z."/>
            <person name="Tsui S."/>
        </authorList>
    </citation>
    <scope>NUCLEOTIDE SEQUENCE</scope>
    <source>
        <strain evidence="1">Derf</strain>
        <tissue evidence="1">Whole organism</tissue>
    </source>
</reference>
<comment type="caution">
    <text evidence="1">The sequence shown here is derived from an EMBL/GenBank/DDBJ whole genome shotgun (WGS) entry which is preliminary data.</text>
</comment>
<dbReference type="Proteomes" id="UP000790347">
    <property type="component" value="Unassembled WGS sequence"/>
</dbReference>
<protein>
    <submittedName>
        <fullName evidence="1">Uncharacterized protein</fullName>
    </submittedName>
</protein>
<name>A0A922HHW2_DERFA</name>
<evidence type="ECO:0000313" key="2">
    <source>
        <dbReference type="Proteomes" id="UP000790347"/>
    </source>
</evidence>
<proteinExistence type="predicted"/>
<gene>
    <name evidence="1" type="ORF">DERF_014307</name>
</gene>
<evidence type="ECO:0000313" key="1">
    <source>
        <dbReference type="EMBL" id="KAH9493569.1"/>
    </source>
</evidence>
<sequence>MSDDFEHQMNGPEIDDYDATFKNEQFTVLSDSLTYLVDTEAAATANAHKSHIICRNSKPVNR</sequence>
<organism evidence="1 2">
    <name type="scientific">Dermatophagoides farinae</name>
    <name type="common">American house dust mite</name>
    <dbReference type="NCBI Taxonomy" id="6954"/>
    <lineage>
        <taxon>Eukaryota</taxon>
        <taxon>Metazoa</taxon>
        <taxon>Ecdysozoa</taxon>
        <taxon>Arthropoda</taxon>
        <taxon>Chelicerata</taxon>
        <taxon>Arachnida</taxon>
        <taxon>Acari</taxon>
        <taxon>Acariformes</taxon>
        <taxon>Sarcoptiformes</taxon>
        <taxon>Astigmata</taxon>
        <taxon>Psoroptidia</taxon>
        <taxon>Analgoidea</taxon>
        <taxon>Pyroglyphidae</taxon>
        <taxon>Dermatophagoidinae</taxon>
        <taxon>Dermatophagoides</taxon>
    </lineage>
</organism>